<dbReference type="PANTHER" id="PTHR36113">
    <property type="entry name" value="LYASE, PUTATIVE-RELATED-RELATED"/>
    <property type="match status" value="1"/>
</dbReference>
<evidence type="ECO:0000259" key="16">
    <source>
        <dbReference type="PROSITE" id="PS51819"/>
    </source>
</evidence>
<keyword evidence="10 15" id="KW-0223">Dioxygenase</keyword>
<feature type="domain" description="VOC" evidence="16">
    <location>
        <begin position="151"/>
        <end position="271"/>
    </location>
</feature>
<dbReference type="NCBIfam" id="TIGR03211">
    <property type="entry name" value="catechol_2_3"/>
    <property type="match status" value="1"/>
</dbReference>
<dbReference type="InterPro" id="IPR051332">
    <property type="entry name" value="Fosfomycin_Res_Enzymes"/>
</dbReference>
<dbReference type="InterPro" id="IPR004360">
    <property type="entry name" value="Glyas_Fos-R_dOase_dom"/>
</dbReference>
<reference evidence="17 18" key="1">
    <citation type="submission" date="2020-11" db="EMBL/GenBank/DDBJ databases">
        <title>Fusibacter basophilias sp. nov.</title>
        <authorList>
            <person name="Qiu D."/>
        </authorList>
    </citation>
    <scope>NUCLEOTIDE SEQUENCE [LARGE SCALE GENOMIC DNA]</scope>
    <source>
        <strain evidence="17 18">Q10-2</strain>
    </source>
</reference>
<name>A0ABR9ZSP8_9FIRM</name>
<dbReference type="PANTHER" id="PTHR36113:SF6">
    <property type="entry name" value="FOSFOMYCIN RESISTANCE PROTEIN FOSX"/>
    <property type="match status" value="1"/>
</dbReference>
<dbReference type="EC" id="1.13.11.2" evidence="5"/>
<keyword evidence="18" id="KW-1185">Reference proteome</keyword>
<evidence type="ECO:0000256" key="7">
    <source>
        <dbReference type="ARBA" id="ARBA00022723"/>
    </source>
</evidence>
<evidence type="ECO:0000313" key="18">
    <source>
        <dbReference type="Proteomes" id="UP000614200"/>
    </source>
</evidence>
<evidence type="ECO:0000256" key="10">
    <source>
        <dbReference type="ARBA" id="ARBA00022964"/>
    </source>
</evidence>
<evidence type="ECO:0000256" key="5">
    <source>
        <dbReference type="ARBA" id="ARBA00013117"/>
    </source>
</evidence>
<protein>
    <recommendedName>
        <fullName evidence="6">Metapyrocatechase</fullName>
        <ecNumber evidence="5">1.13.11.2</ecNumber>
    </recommendedName>
    <alternativeName>
        <fullName evidence="14">CatO2ase</fullName>
    </alternativeName>
    <alternativeName>
        <fullName evidence="13">Catechol 2,3-dioxygenase</fullName>
    </alternativeName>
</protein>
<keyword evidence="9 15" id="KW-0058">Aromatic hydrocarbons catabolism</keyword>
<dbReference type="PROSITE" id="PS00082">
    <property type="entry name" value="EXTRADIOL_DIOXYGENAS"/>
    <property type="match status" value="1"/>
</dbReference>
<dbReference type="Proteomes" id="UP000614200">
    <property type="component" value="Unassembled WGS sequence"/>
</dbReference>
<dbReference type="InterPro" id="IPR037523">
    <property type="entry name" value="VOC_core"/>
</dbReference>
<dbReference type="PROSITE" id="PS51819">
    <property type="entry name" value="VOC"/>
    <property type="match status" value="2"/>
</dbReference>
<dbReference type="Pfam" id="PF00903">
    <property type="entry name" value="Glyoxalase"/>
    <property type="match status" value="1"/>
</dbReference>
<organism evidence="17 18">
    <name type="scientific">Fusibacter ferrireducens</name>
    <dbReference type="NCBI Taxonomy" id="2785058"/>
    <lineage>
        <taxon>Bacteria</taxon>
        <taxon>Bacillati</taxon>
        <taxon>Bacillota</taxon>
        <taxon>Clostridia</taxon>
        <taxon>Eubacteriales</taxon>
        <taxon>Eubacteriales Family XII. Incertae Sedis</taxon>
        <taxon>Fusibacter</taxon>
    </lineage>
</organism>
<evidence type="ECO:0000256" key="11">
    <source>
        <dbReference type="ARBA" id="ARBA00023002"/>
    </source>
</evidence>
<keyword evidence="12 15" id="KW-0408">Iron</keyword>
<dbReference type="EMBL" id="JADKNH010000005">
    <property type="protein sequence ID" value="MBF4693491.1"/>
    <property type="molecule type" value="Genomic_DNA"/>
</dbReference>
<evidence type="ECO:0000256" key="15">
    <source>
        <dbReference type="RuleBase" id="RU000683"/>
    </source>
</evidence>
<evidence type="ECO:0000256" key="1">
    <source>
        <dbReference type="ARBA" id="ARBA00000163"/>
    </source>
</evidence>
<evidence type="ECO:0000313" key="17">
    <source>
        <dbReference type="EMBL" id="MBF4693491.1"/>
    </source>
</evidence>
<keyword evidence="7" id="KW-0479">Metal-binding</keyword>
<sequence>MALKGVLRTGLVQLRVLDLDKSLDHYRKHIGLTEVGRTEDGRVMLKGNDEFDHHSVVLRLAETPGLDYIGLKVDTKENLERFEAETKAFGFEIEEIAPNSDQPGFGRRIAVKLPTGHRIDLYSEVELAEKHPGIKNPKLWIEEPKGMDVSCFDHALLYGPNAKEATQWFVEVLEMSIVEVVKKEDGVENLAVWLSASNRGHDLAILDYDKPGKLHHISFHLEDWNAIGHAADIMGQYNISIDVGPTRHGVTRGQTIYFFDPSGNRNEVFCGGYFYYPDMPLRVWDIEHVGEGIFYYDKVLNERFLSVVS</sequence>
<evidence type="ECO:0000256" key="4">
    <source>
        <dbReference type="ARBA" id="ARBA00011881"/>
    </source>
</evidence>
<evidence type="ECO:0000256" key="12">
    <source>
        <dbReference type="ARBA" id="ARBA00023004"/>
    </source>
</evidence>
<dbReference type="InterPro" id="IPR029068">
    <property type="entry name" value="Glyas_Bleomycin-R_OHBP_Dase"/>
</dbReference>
<proteinExistence type="inferred from homology"/>
<comment type="similarity">
    <text evidence="3 15">Belongs to the extradiol ring-cleavage dioxygenase family.</text>
</comment>
<dbReference type="GO" id="GO:0018577">
    <property type="term" value="F:catechol 2,3-dioxygenase activity"/>
    <property type="evidence" value="ECO:0007669"/>
    <property type="project" value="UniProtKB-EC"/>
</dbReference>
<dbReference type="InterPro" id="IPR000486">
    <property type="entry name" value="Xdiol_ring_cleave_dOase_1/2"/>
</dbReference>
<dbReference type="SUPFAM" id="SSF54593">
    <property type="entry name" value="Glyoxalase/Bleomycin resistance protein/Dihydroxybiphenyl dioxygenase"/>
    <property type="match status" value="1"/>
</dbReference>
<comment type="cofactor">
    <cofactor evidence="2 15">
        <name>Fe(2+)</name>
        <dbReference type="ChEBI" id="CHEBI:29033"/>
    </cofactor>
</comment>
<evidence type="ECO:0000256" key="9">
    <source>
        <dbReference type="ARBA" id="ARBA00022797"/>
    </source>
</evidence>
<evidence type="ECO:0000256" key="14">
    <source>
        <dbReference type="ARBA" id="ARBA00031146"/>
    </source>
</evidence>
<dbReference type="Pfam" id="PF22247">
    <property type="entry name" value="Diox-like_N"/>
    <property type="match status" value="1"/>
</dbReference>
<dbReference type="InterPro" id="IPR054560">
    <property type="entry name" value="XylE-like_N"/>
</dbReference>
<evidence type="ECO:0000256" key="6">
    <source>
        <dbReference type="ARBA" id="ARBA00022190"/>
    </source>
</evidence>
<dbReference type="RefSeq" id="WP_194701719.1">
    <property type="nucleotide sequence ID" value="NZ_JADKNH010000005.1"/>
</dbReference>
<accession>A0ABR9ZSP8</accession>
<comment type="caution">
    <text evidence="17">The sequence shown here is derived from an EMBL/GenBank/DDBJ whole genome shotgun (WGS) entry which is preliminary data.</text>
</comment>
<comment type="subunit">
    <text evidence="4">Homotetramer.</text>
</comment>
<feature type="domain" description="VOC" evidence="16">
    <location>
        <begin position="8"/>
        <end position="124"/>
    </location>
</feature>
<gene>
    <name evidence="17" type="ORF">ISU02_10185</name>
</gene>
<evidence type="ECO:0000256" key="13">
    <source>
        <dbReference type="ARBA" id="ARBA00030369"/>
    </source>
</evidence>
<evidence type="ECO:0000256" key="8">
    <source>
        <dbReference type="ARBA" id="ARBA00022737"/>
    </source>
</evidence>
<evidence type="ECO:0000256" key="3">
    <source>
        <dbReference type="ARBA" id="ARBA00008784"/>
    </source>
</evidence>
<evidence type="ECO:0000256" key="2">
    <source>
        <dbReference type="ARBA" id="ARBA00001954"/>
    </source>
</evidence>
<dbReference type="InterPro" id="IPR017624">
    <property type="entry name" value="Catechol_2-3_dOase"/>
</dbReference>
<comment type="catalytic activity">
    <reaction evidence="1">
        <text>catechol + O2 = (2Z,4E)-2-hydroxy-6-oxohexa-2,4-dienoate + H(+)</text>
        <dbReference type="Rhea" id="RHEA:17337"/>
        <dbReference type="ChEBI" id="CHEBI:15378"/>
        <dbReference type="ChEBI" id="CHEBI:15379"/>
        <dbReference type="ChEBI" id="CHEBI:18135"/>
        <dbReference type="ChEBI" id="CHEBI:71198"/>
        <dbReference type="EC" id="1.13.11.2"/>
    </reaction>
</comment>
<keyword evidence="11 15" id="KW-0560">Oxidoreductase</keyword>
<keyword evidence="8" id="KW-0677">Repeat</keyword>
<dbReference type="Gene3D" id="3.10.180.10">
    <property type="entry name" value="2,3-Dihydroxybiphenyl 1,2-Dioxygenase, domain 1"/>
    <property type="match status" value="2"/>
</dbReference>